<accession>A0A2W4QUK9</accession>
<protein>
    <submittedName>
        <fullName evidence="1">Uncharacterized protein</fullName>
    </submittedName>
</protein>
<evidence type="ECO:0000313" key="2">
    <source>
        <dbReference type="Proteomes" id="UP000249396"/>
    </source>
</evidence>
<gene>
    <name evidence="1" type="ORF">DM484_19450</name>
</gene>
<dbReference type="Proteomes" id="UP000249396">
    <property type="component" value="Unassembled WGS sequence"/>
</dbReference>
<evidence type="ECO:0000313" key="1">
    <source>
        <dbReference type="EMBL" id="PZN75153.1"/>
    </source>
</evidence>
<reference evidence="1 2" key="1">
    <citation type="journal article" date="2018" name="Aquat. Microb. Ecol.">
        <title>Gammaproteobacterial methanotrophs dominate.</title>
        <authorList>
            <person name="Rissanen A.J."/>
            <person name="Saarenheimo J."/>
            <person name="Tiirola M."/>
            <person name="Peura S."/>
            <person name="Aalto S.L."/>
            <person name="Karvinen A."/>
            <person name="Nykanen H."/>
        </authorList>
    </citation>
    <scope>NUCLEOTIDE SEQUENCE [LARGE SCALE GENOMIC DNA]</scope>
    <source>
        <strain evidence="1">AMbin10</strain>
    </source>
</reference>
<dbReference type="EMBL" id="QJPH01000398">
    <property type="protein sequence ID" value="PZN75153.1"/>
    <property type="molecule type" value="Genomic_DNA"/>
</dbReference>
<sequence length="99" mass="11272">MTCPFESQPQLFHWSTMLNFECQVGWLRYAKTRLCHSVIVVYMEANGLNKASLDTILEVIALKMSLSDNILRNSIVLGQHLIHPKWLLTVCLVQAKNSA</sequence>
<name>A0A2W4QUK9_9GAMM</name>
<organism evidence="1 2">
    <name type="scientific">Candidatus Methylumidiphilus alinenensis</name>
    <dbReference type="NCBI Taxonomy" id="2202197"/>
    <lineage>
        <taxon>Bacteria</taxon>
        <taxon>Pseudomonadati</taxon>
        <taxon>Pseudomonadota</taxon>
        <taxon>Gammaproteobacteria</taxon>
        <taxon>Methylococcales</taxon>
        <taxon>Candidatus Methylumidiphilus</taxon>
    </lineage>
</organism>
<proteinExistence type="predicted"/>
<dbReference type="AlphaFoldDB" id="A0A2W4QUK9"/>
<comment type="caution">
    <text evidence="1">The sequence shown here is derived from an EMBL/GenBank/DDBJ whole genome shotgun (WGS) entry which is preliminary data.</text>
</comment>